<feature type="compositionally biased region" description="Basic residues" evidence="1">
    <location>
        <begin position="8"/>
        <end position="26"/>
    </location>
</feature>
<feature type="region of interest" description="Disordered" evidence="1">
    <location>
        <begin position="1"/>
        <end position="31"/>
    </location>
</feature>
<name>A0ABY8EY91_MALFU</name>
<evidence type="ECO:0000256" key="1">
    <source>
        <dbReference type="SAM" id="MobiDB-lite"/>
    </source>
</evidence>
<dbReference type="Proteomes" id="UP000818624">
    <property type="component" value="Chromosome 4"/>
</dbReference>
<dbReference type="EMBL" id="CP046237">
    <property type="protein sequence ID" value="WFD49205.1"/>
    <property type="molecule type" value="Genomic_DNA"/>
</dbReference>
<keyword evidence="3" id="KW-1185">Reference proteome</keyword>
<evidence type="ECO:0000313" key="3">
    <source>
        <dbReference type="Proteomes" id="UP000818624"/>
    </source>
</evidence>
<gene>
    <name evidence="2" type="ORF">GLX27_003885</name>
</gene>
<protein>
    <submittedName>
        <fullName evidence="2">Uncharacterized protein</fullName>
    </submittedName>
</protein>
<sequence>MSAALSQKHGHASKKTAAGRRQHGVVKSRGIQKAPGRVQLCAFCLGSEEENRVTKQPEKLVMCTECGSCGMSTH</sequence>
<evidence type="ECO:0000313" key="2">
    <source>
        <dbReference type="EMBL" id="WFD49205.1"/>
    </source>
</evidence>
<proteinExistence type="predicted"/>
<organism evidence="2 3">
    <name type="scientific">Malassezia furfur</name>
    <name type="common">Pityriasis versicolor infection agent</name>
    <name type="synonym">Pityrosporum furfur</name>
    <dbReference type="NCBI Taxonomy" id="55194"/>
    <lineage>
        <taxon>Eukaryota</taxon>
        <taxon>Fungi</taxon>
        <taxon>Dikarya</taxon>
        <taxon>Basidiomycota</taxon>
        <taxon>Ustilaginomycotina</taxon>
        <taxon>Malasseziomycetes</taxon>
        <taxon>Malasseziales</taxon>
        <taxon>Malasseziaceae</taxon>
        <taxon>Malassezia</taxon>
    </lineage>
</organism>
<reference evidence="2 3" key="1">
    <citation type="journal article" date="2020" name="Elife">
        <title>Loss of centromere function drives karyotype evolution in closely related Malassezia species.</title>
        <authorList>
            <person name="Sankaranarayanan S.R."/>
            <person name="Ianiri G."/>
            <person name="Coelho M.A."/>
            <person name="Reza M.H."/>
            <person name="Thimmappa B.C."/>
            <person name="Ganguly P."/>
            <person name="Vadnala R.N."/>
            <person name="Sun S."/>
            <person name="Siddharthan R."/>
            <person name="Tellgren-Roth C."/>
            <person name="Dawson T.L."/>
            <person name="Heitman J."/>
            <person name="Sanyal K."/>
        </authorList>
    </citation>
    <scope>NUCLEOTIDE SEQUENCE [LARGE SCALE GENOMIC DNA]</scope>
    <source>
        <strain evidence="2">CBS14141</strain>
    </source>
</reference>
<accession>A0ABY8EY91</accession>